<evidence type="ECO:0000313" key="16">
    <source>
        <dbReference type="EMBL" id="QED23277.1"/>
    </source>
</evidence>
<dbReference type="Pfam" id="PF00113">
    <property type="entry name" value="Enolase_C"/>
    <property type="match status" value="1"/>
</dbReference>
<comment type="catalytic activity">
    <reaction evidence="10">
        <text>(2R)-2-phosphoglycerate = phosphoenolpyruvate + H2O</text>
        <dbReference type="Rhea" id="RHEA:10164"/>
        <dbReference type="ChEBI" id="CHEBI:15377"/>
        <dbReference type="ChEBI" id="CHEBI:58289"/>
        <dbReference type="ChEBI" id="CHEBI:58702"/>
        <dbReference type="EC" id="4.2.1.11"/>
    </reaction>
</comment>
<keyword evidence="10 13" id="KW-0479">Metal-binding</keyword>
<comment type="subcellular location">
    <subcellularLocation>
        <location evidence="10">Cytoplasm</location>
    </subcellularLocation>
    <subcellularLocation>
        <location evidence="10">Secreted</location>
    </subcellularLocation>
    <subcellularLocation>
        <location evidence="10">Cell surface</location>
    </subcellularLocation>
    <text evidence="10">Fractions of enolase are present in both the cytoplasm and on the cell surface.</text>
</comment>
<reference evidence="16 17" key="1">
    <citation type="journal article" date="2019" name="ISME J.">
        <title>Deianiraea, an extracellular bacterium associated with the ciliate Paramecium, suggests an alternative scenario for the evolution of Rickettsiales.</title>
        <authorList>
            <person name="Castelli M."/>
            <person name="Sabaneyeva E."/>
            <person name="Lanzoni O."/>
            <person name="Lebedeva N."/>
            <person name="Floriano A.M."/>
            <person name="Gaiarsa S."/>
            <person name="Benken K."/>
            <person name="Modeo L."/>
            <person name="Bandi C."/>
            <person name="Potekhin A."/>
            <person name="Sassera D."/>
            <person name="Petroni G."/>
        </authorList>
    </citation>
    <scope>NUCLEOTIDE SEQUENCE [LARGE SCALE GENOMIC DNA]</scope>
    <source>
        <strain evidence="16">CyL4-1</strain>
    </source>
</reference>
<feature type="binding site" evidence="10">
    <location>
        <position position="162"/>
    </location>
    <ligand>
        <name>(2R)-2-phosphoglycerate</name>
        <dbReference type="ChEBI" id="CHEBI:58289"/>
    </ligand>
</feature>
<dbReference type="SFLD" id="SFLDF00002">
    <property type="entry name" value="enolase"/>
    <property type="match status" value="1"/>
</dbReference>
<dbReference type="HAMAP" id="MF_00318">
    <property type="entry name" value="Enolase"/>
    <property type="match status" value="1"/>
</dbReference>
<keyword evidence="6 10" id="KW-0460">Magnesium</keyword>
<evidence type="ECO:0000256" key="1">
    <source>
        <dbReference type="ARBA" id="ARBA00005031"/>
    </source>
</evidence>
<evidence type="ECO:0000256" key="9">
    <source>
        <dbReference type="ARBA" id="ARBA00045763"/>
    </source>
</evidence>
<evidence type="ECO:0000256" key="11">
    <source>
        <dbReference type="PIRSR" id="PIRSR001400-1"/>
    </source>
</evidence>
<dbReference type="EMBL" id="CP029077">
    <property type="protein sequence ID" value="QED23277.1"/>
    <property type="molecule type" value="Genomic_DNA"/>
</dbReference>
<dbReference type="NCBIfam" id="TIGR01060">
    <property type="entry name" value="eno"/>
    <property type="match status" value="1"/>
</dbReference>
<keyword evidence="5 10" id="KW-0964">Secreted</keyword>
<dbReference type="GO" id="GO:0006096">
    <property type="term" value="P:glycolytic process"/>
    <property type="evidence" value="ECO:0007669"/>
    <property type="project" value="UniProtKB-UniRule"/>
</dbReference>
<feature type="active site" description="Proton donor" evidence="10 11">
    <location>
        <position position="204"/>
    </location>
</feature>
<dbReference type="Gene3D" id="3.20.20.120">
    <property type="entry name" value="Enolase-like C-terminal domain"/>
    <property type="match status" value="1"/>
</dbReference>
<dbReference type="SUPFAM" id="SSF51604">
    <property type="entry name" value="Enolase C-terminal domain-like"/>
    <property type="match status" value="1"/>
</dbReference>
<dbReference type="SFLD" id="SFLDS00001">
    <property type="entry name" value="Enolase"/>
    <property type="match status" value="1"/>
</dbReference>
<evidence type="ECO:0000256" key="5">
    <source>
        <dbReference type="ARBA" id="ARBA00022525"/>
    </source>
</evidence>
<comment type="cofactor">
    <cofactor evidence="10">
        <name>Mg(2+)</name>
        <dbReference type="ChEBI" id="CHEBI:18420"/>
    </cofactor>
    <text evidence="10">Binds a second Mg(2+) ion via substrate during catalysis.</text>
</comment>
<dbReference type="InterPro" id="IPR029017">
    <property type="entry name" value="Enolase-like_N"/>
</dbReference>
<dbReference type="GO" id="GO:0000015">
    <property type="term" value="C:phosphopyruvate hydratase complex"/>
    <property type="evidence" value="ECO:0007669"/>
    <property type="project" value="InterPro"/>
</dbReference>
<gene>
    <name evidence="10" type="primary">eno</name>
    <name evidence="16" type="ORF">Deia_00477</name>
</gene>
<dbReference type="SMART" id="SM01193">
    <property type="entry name" value="Enolase_N"/>
    <property type="match status" value="1"/>
</dbReference>
<dbReference type="SFLD" id="SFLDG00178">
    <property type="entry name" value="enolase"/>
    <property type="match status" value="1"/>
</dbReference>
<feature type="binding site" evidence="10 13">
    <location>
        <position position="313"/>
    </location>
    <ligand>
        <name>Mg(2+)</name>
        <dbReference type="ChEBI" id="CHEBI:18420"/>
    </ligand>
</feature>
<feature type="binding site" evidence="10 13">
    <location>
        <position position="241"/>
    </location>
    <ligand>
        <name>Mg(2+)</name>
        <dbReference type="ChEBI" id="CHEBI:18420"/>
    </ligand>
</feature>
<feature type="binding site" evidence="12">
    <location>
        <position position="163"/>
    </location>
    <ligand>
        <name>substrate</name>
    </ligand>
</feature>
<feature type="binding site" evidence="12">
    <location>
        <position position="389"/>
    </location>
    <ligand>
        <name>substrate</name>
    </ligand>
</feature>
<dbReference type="InterPro" id="IPR020811">
    <property type="entry name" value="Enolase_N"/>
</dbReference>
<comment type="cofactor">
    <cofactor evidence="13">
        <name>Mg(2+)</name>
        <dbReference type="ChEBI" id="CHEBI:18420"/>
    </cofactor>
    <text evidence="13">Mg(2+) is required for catalysis and for stabilizing the dimer.</text>
</comment>
<sequence>MFITSIKAIEILDSRGFPTVEVEIGDSDGNTARASVPSGASTGEKEACELRDGDKNYCHGKGVLKAVENVNTIIAEELLGLETSSIKDIDECLIELDGTENKSKLGANAVLATSLAASKLFALQSGLELFEYIGGANANLMPCPMMNVINGGKHADNKLDIQEFMIMPVGAENMKQAIMNGATVFHTLKKILVDKGLSTNVGDEGGFAPQIGSTDEAIELLLTAIEKSGFKPGIDFLLALDCAASEFYDEKSKKYNLIGEGVQLTSDEMIEKYTKLISKYPIFSIEDALCEHDHDGFVKMTQVLGNKLQIVGDDLFCTNPDILSNGIEKKMANALLVKPNQIGTFSQTLKAINIAKNTGYQTIISHRSGETEDDFISHLAVGVNAGQIKTGSLCRTDRTAKYNSLIRIESNGFFEYNGGNILKKFNSFK</sequence>
<name>A0A5B8XHJ9_9RICK</name>
<evidence type="ECO:0000256" key="4">
    <source>
        <dbReference type="ARBA" id="ARBA00017068"/>
    </source>
</evidence>
<evidence type="ECO:0000256" key="13">
    <source>
        <dbReference type="PIRSR" id="PIRSR001400-3"/>
    </source>
</evidence>
<dbReference type="RefSeq" id="WP_146820558.1">
    <property type="nucleotide sequence ID" value="NZ_CP029077.1"/>
</dbReference>
<keyword evidence="17" id="KW-1185">Reference proteome</keyword>
<evidence type="ECO:0000259" key="15">
    <source>
        <dbReference type="SMART" id="SM01193"/>
    </source>
</evidence>
<feature type="binding site" evidence="12">
    <location>
        <position position="154"/>
    </location>
    <ligand>
        <name>substrate</name>
    </ligand>
</feature>
<dbReference type="PANTHER" id="PTHR11902:SF1">
    <property type="entry name" value="ENOLASE"/>
    <property type="match status" value="1"/>
</dbReference>
<dbReference type="PRINTS" id="PR00148">
    <property type="entry name" value="ENOLASE"/>
</dbReference>
<accession>A0A5B8XHJ9</accession>
<dbReference type="AlphaFoldDB" id="A0A5B8XHJ9"/>
<keyword evidence="10" id="KW-0963">Cytoplasm</keyword>
<comment type="similarity">
    <text evidence="2 10">Belongs to the enolase family.</text>
</comment>
<evidence type="ECO:0000256" key="2">
    <source>
        <dbReference type="ARBA" id="ARBA00009604"/>
    </source>
</evidence>
<dbReference type="GO" id="GO:0009986">
    <property type="term" value="C:cell surface"/>
    <property type="evidence" value="ECO:0007669"/>
    <property type="project" value="UniProtKB-SubCell"/>
</dbReference>
<proteinExistence type="inferred from homology"/>
<feature type="binding site" evidence="10">
    <location>
        <position position="389"/>
    </location>
    <ligand>
        <name>(2R)-2-phosphoglycerate</name>
        <dbReference type="ChEBI" id="CHEBI:58289"/>
    </ligand>
</feature>
<dbReference type="EC" id="4.2.1.11" evidence="3 10"/>
<evidence type="ECO:0000256" key="8">
    <source>
        <dbReference type="ARBA" id="ARBA00023239"/>
    </source>
</evidence>
<dbReference type="Gene3D" id="3.30.390.10">
    <property type="entry name" value="Enolase-like, N-terminal domain"/>
    <property type="match status" value="1"/>
</dbReference>
<dbReference type="Pfam" id="PF03952">
    <property type="entry name" value="Enolase_N"/>
    <property type="match status" value="1"/>
</dbReference>
<comment type="pathway">
    <text evidence="1 10">Carbohydrate degradation; glycolysis; pyruvate from D-glyceraldehyde 3-phosphate: step 4/5.</text>
</comment>
<evidence type="ECO:0000259" key="14">
    <source>
        <dbReference type="SMART" id="SM01192"/>
    </source>
</evidence>
<evidence type="ECO:0000256" key="7">
    <source>
        <dbReference type="ARBA" id="ARBA00023152"/>
    </source>
</evidence>
<keyword evidence="7 10" id="KW-0324">Glycolysis</keyword>
<feature type="domain" description="Enolase N-terminal" evidence="15">
    <location>
        <begin position="3"/>
        <end position="133"/>
    </location>
</feature>
<dbReference type="GO" id="GO:0005576">
    <property type="term" value="C:extracellular region"/>
    <property type="evidence" value="ECO:0007669"/>
    <property type="project" value="UniProtKB-SubCell"/>
</dbReference>
<dbReference type="PANTHER" id="PTHR11902">
    <property type="entry name" value="ENOLASE"/>
    <property type="match status" value="1"/>
</dbReference>
<dbReference type="InterPro" id="IPR000941">
    <property type="entry name" value="Enolase"/>
</dbReference>
<evidence type="ECO:0000256" key="12">
    <source>
        <dbReference type="PIRSR" id="PIRSR001400-2"/>
    </source>
</evidence>
<dbReference type="InterPro" id="IPR036849">
    <property type="entry name" value="Enolase-like_C_sf"/>
</dbReference>
<feature type="binding site" evidence="10">
    <location>
        <position position="338"/>
    </location>
    <ligand>
        <name>(2R)-2-phosphoglycerate</name>
        <dbReference type="ChEBI" id="CHEBI:58289"/>
    </ligand>
</feature>
<evidence type="ECO:0000256" key="3">
    <source>
        <dbReference type="ARBA" id="ARBA00012058"/>
    </source>
</evidence>
<dbReference type="Proteomes" id="UP000321934">
    <property type="component" value="Chromosome"/>
</dbReference>
<dbReference type="PIRSF" id="PIRSF001400">
    <property type="entry name" value="Enolase"/>
    <property type="match status" value="1"/>
</dbReference>
<feature type="binding site" evidence="10 13">
    <location>
        <position position="286"/>
    </location>
    <ligand>
        <name>Mg(2+)</name>
        <dbReference type="ChEBI" id="CHEBI:18420"/>
    </ligand>
</feature>
<dbReference type="OrthoDB" id="9804716at2"/>
<feature type="binding site" evidence="12">
    <location>
        <position position="286"/>
    </location>
    <ligand>
        <name>substrate</name>
    </ligand>
</feature>
<protein>
    <recommendedName>
        <fullName evidence="4 10">Enolase</fullName>
        <ecNumber evidence="3 10">4.2.1.11</ecNumber>
    </recommendedName>
    <alternativeName>
        <fullName evidence="10">2-phospho-D-glycerate hydro-lyase</fullName>
    </alternativeName>
    <alternativeName>
        <fullName evidence="10">2-phosphoglycerate dehydratase</fullName>
    </alternativeName>
</protein>
<dbReference type="InterPro" id="IPR020810">
    <property type="entry name" value="Enolase_C"/>
</dbReference>
<evidence type="ECO:0000313" key="17">
    <source>
        <dbReference type="Proteomes" id="UP000321934"/>
    </source>
</evidence>
<feature type="binding site" evidence="10">
    <location>
        <position position="367"/>
    </location>
    <ligand>
        <name>(2R)-2-phosphoglycerate</name>
        <dbReference type="ChEBI" id="CHEBI:58289"/>
    </ligand>
</feature>
<dbReference type="GO" id="GO:0004634">
    <property type="term" value="F:phosphopyruvate hydratase activity"/>
    <property type="evidence" value="ECO:0007669"/>
    <property type="project" value="UniProtKB-UniRule"/>
</dbReference>
<dbReference type="SUPFAM" id="SSF54826">
    <property type="entry name" value="Enolase N-terminal domain-like"/>
    <property type="match status" value="1"/>
</dbReference>
<dbReference type="UniPathway" id="UPA00109">
    <property type="reaction ID" value="UER00187"/>
</dbReference>
<feature type="active site" description="Proton acceptor" evidence="10 11">
    <location>
        <position position="338"/>
    </location>
</feature>
<evidence type="ECO:0000256" key="6">
    <source>
        <dbReference type="ARBA" id="ARBA00022842"/>
    </source>
</evidence>
<keyword evidence="8 10" id="KW-0456">Lyase</keyword>
<dbReference type="CDD" id="cd03313">
    <property type="entry name" value="enolase"/>
    <property type="match status" value="1"/>
</dbReference>
<comment type="function">
    <text evidence="9 10">Catalyzes the reversible conversion of 2-phosphoglycerate (2-PG) into phosphoenolpyruvate (PEP). It is essential for the degradation of carbohydrates via glycolysis.</text>
</comment>
<feature type="binding site" evidence="10">
    <location>
        <position position="368"/>
    </location>
    <ligand>
        <name>(2R)-2-phosphoglycerate</name>
        <dbReference type="ChEBI" id="CHEBI:58289"/>
    </ligand>
</feature>
<organism evidence="16 17">
    <name type="scientific">Candidatus Deianiraea vastatrix</name>
    <dbReference type="NCBI Taxonomy" id="2163644"/>
    <lineage>
        <taxon>Bacteria</taxon>
        <taxon>Pseudomonadati</taxon>
        <taxon>Pseudomonadota</taxon>
        <taxon>Alphaproteobacteria</taxon>
        <taxon>Rickettsiales</taxon>
        <taxon>Candidatus Deianiraeaceae</taxon>
        <taxon>Candidatus Deianiraea</taxon>
    </lineage>
</organism>
<dbReference type="SMART" id="SM01192">
    <property type="entry name" value="Enolase_C"/>
    <property type="match status" value="1"/>
</dbReference>
<dbReference type="GO" id="GO:0000287">
    <property type="term" value="F:magnesium ion binding"/>
    <property type="evidence" value="ECO:0007669"/>
    <property type="project" value="UniProtKB-UniRule"/>
</dbReference>
<feature type="binding site" evidence="12">
    <location>
        <position position="313"/>
    </location>
    <ligand>
        <name>substrate</name>
    </ligand>
</feature>
<feature type="domain" description="Enolase C-terminal TIM barrel" evidence="14">
    <location>
        <begin position="138"/>
        <end position="424"/>
    </location>
</feature>
<evidence type="ECO:0000256" key="10">
    <source>
        <dbReference type="HAMAP-Rule" id="MF_00318"/>
    </source>
</evidence>
<feature type="binding site" evidence="12">
    <location>
        <begin position="365"/>
        <end position="368"/>
    </location>
    <ligand>
        <name>substrate</name>
    </ligand>
</feature>